<dbReference type="InterPro" id="IPR011017">
    <property type="entry name" value="TRASH_dom"/>
</dbReference>
<feature type="domain" description="HNH nuclease" evidence="1">
    <location>
        <begin position="144"/>
        <end position="203"/>
    </location>
</feature>
<dbReference type="OrthoDB" id="11472at2157"/>
<dbReference type="EMBL" id="JABURA010000001">
    <property type="protein sequence ID" value="NUB91108.1"/>
    <property type="molecule type" value="Genomic_DNA"/>
</dbReference>
<reference evidence="3" key="1">
    <citation type="submission" date="2020-06" db="EMBL/GenBank/DDBJ databases">
        <title>Haloterrigena sp. nov., an extremely halophilic archaeon isolated from a saline sediment.</title>
        <authorList>
            <person name="Liu B.-B."/>
        </authorList>
    </citation>
    <scope>NUCLEOTIDE SEQUENCE</scope>
    <source>
        <strain evidence="3">SYSU A121-1</strain>
    </source>
</reference>
<dbReference type="SMART" id="SM00746">
    <property type="entry name" value="TRASH"/>
    <property type="match status" value="2"/>
</dbReference>
<dbReference type="Gene3D" id="1.10.30.50">
    <property type="match status" value="1"/>
</dbReference>
<dbReference type="GO" id="GO:0008270">
    <property type="term" value="F:zinc ion binding"/>
    <property type="evidence" value="ECO:0007669"/>
    <property type="project" value="InterPro"/>
</dbReference>
<name>A0A8J8KED6_9EURY</name>
<dbReference type="CDD" id="cd00085">
    <property type="entry name" value="HNHc"/>
    <property type="match status" value="1"/>
</dbReference>
<dbReference type="GO" id="GO:0004519">
    <property type="term" value="F:endonuclease activity"/>
    <property type="evidence" value="ECO:0007669"/>
    <property type="project" value="UniProtKB-KW"/>
</dbReference>
<feature type="domain" description="TRASH" evidence="2">
    <location>
        <begin position="10"/>
        <end position="40"/>
    </location>
</feature>
<dbReference type="RefSeq" id="WP_174701776.1">
    <property type="nucleotide sequence ID" value="NZ_JABURA010000001.1"/>
</dbReference>
<keyword evidence="3" id="KW-0540">Nuclease</keyword>
<accession>A0A8J8KED6</accession>
<organism evidence="3 4">
    <name type="scientific">Haloterrigena gelatinilytica</name>
    <dbReference type="NCBI Taxonomy" id="2741724"/>
    <lineage>
        <taxon>Archaea</taxon>
        <taxon>Methanobacteriati</taxon>
        <taxon>Methanobacteriota</taxon>
        <taxon>Stenosarchaea group</taxon>
        <taxon>Halobacteria</taxon>
        <taxon>Halobacteriales</taxon>
        <taxon>Natrialbaceae</taxon>
        <taxon>Haloterrigena</taxon>
    </lineage>
</organism>
<comment type="caution">
    <text evidence="3">The sequence shown here is derived from an EMBL/GenBank/DDBJ whole genome shotgun (WGS) entry which is preliminary data.</text>
</comment>
<evidence type="ECO:0000313" key="3">
    <source>
        <dbReference type="EMBL" id="NUB91108.1"/>
    </source>
</evidence>
<evidence type="ECO:0000259" key="1">
    <source>
        <dbReference type="SMART" id="SM00507"/>
    </source>
</evidence>
<dbReference type="InterPro" id="IPR003615">
    <property type="entry name" value="HNH_nuc"/>
</dbReference>
<dbReference type="SMART" id="SM00507">
    <property type="entry name" value="HNHc"/>
    <property type="match status" value="1"/>
</dbReference>
<evidence type="ECO:0000259" key="2">
    <source>
        <dbReference type="SMART" id="SM00746"/>
    </source>
</evidence>
<dbReference type="InterPro" id="IPR002711">
    <property type="entry name" value="HNH"/>
</dbReference>
<protein>
    <submittedName>
        <fullName evidence="3">HNH endonuclease</fullName>
    </submittedName>
</protein>
<dbReference type="Pfam" id="PF01844">
    <property type="entry name" value="HNH"/>
    <property type="match status" value="1"/>
</dbReference>
<evidence type="ECO:0000313" key="4">
    <source>
        <dbReference type="Proteomes" id="UP000728647"/>
    </source>
</evidence>
<proteinExistence type="predicted"/>
<gene>
    <name evidence="3" type="ORF">HT576_08750</name>
</gene>
<dbReference type="AlphaFoldDB" id="A0A8J8KED6"/>
<feature type="domain" description="TRASH" evidence="2">
    <location>
        <begin position="85"/>
        <end position="117"/>
    </location>
</feature>
<dbReference type="Proteomes" id="UP000728647">
    <property type="component" value="Unassembled WGS sequence"/>
</dbReference>
<keyword evidence="3" id="KW-0378">Hydrolase</keyword>
<keyword evidence="3" id="KW-0255">Endonuclease</keyword>
<dbReference type="GO" id="GO:0003676">
    <property type="term" value="F:nucleic acid binding"/>
    <property type="evidence" value="ECO:0007669"/>
    <property type="project" value="InterPro"/>
</dbReference>
<sequence>MSVEKIHRDCQHCGDEIITTENRNQKYCSKKCYLDSIAALTVKACKNPVCDNEFECYDQEGKGEFCSSDCMYDYRTIESREVVSCEVCGKEFHILRNNKDDRRFCSNECRHEWIRKGRVLDYFGENNPNWRGGTTYYYGHNWIEMREVTLSRDDHSCVICGRSLTELDSSLEVHHIIPVRIFSQASNANHLENLVTVCRDHHILIEGWFTIPHSIYQNYIGGSDEDGGAEREFEELELAIIDGE</sequence>